<dbReference type="Gene3D" id="3.40.50.1240">
    <property type="entry name" value="Phosphoglycerate mutase-like"/>
    <property type="match status" value="1"/>
</dbReference>
<organism evidence="1">
    <name type="scientific">freshwater metagenome</name>
    <dbReference type="NCBI Taxonomy" id="449393"/>
    <lineage>
        <taxon>unclassified sequences</taxon>
        <taxon>metagenomes</taxon>
        <taxon>ecological metagenomes</taxon>
    </lineage>
</organism>
<protein>
    <submittedName>
        <fullName evidence="1">Unannotated protein</fullName>
    </submittedName>
</protein>
<reference evidence="1" key="1">
    <citation type="submission" date="2020-05" db="EMBL/GenBank/DDBJ databases">
        <authorList>
            <person name="Chiriac C."/>
            <person name="Salcher M."/>
            <person name="Ghai R."/>
            <person name="Kavagutti S V."/>
        </authorList>
    </citation>
    <scope>NUCLEOTIDE SEQUENCE</scope>
</reference>
<accession>A0A6J6NMX3</accession>
<dbReference type="Pfam" id="PF00300">
    <property type="entry name" value="His_Phos_1"/>
    <property type="match status" value="1"/>
</dbReference>
<evidence type="ECO:0000313" key="1">
    <source>
        <dbReference type="EMBL" id="CAB4687990.1"/>
    </source>
</evidence>
<dbReference type="InterPro" id="IPR050275">
    <property type="entry name" value="PGM_Phosphatase"/>
</dbReference>
<dbReference type="InterPro" id="IPR029033">
    <property type="entry name" value="His_PPase_superfam"/>
</dbReference>
<dbReference type="SMART" id="SM00855">
    <property type="entry name" value="PGAM"/>
    <property type="match status" value="1"/>
</dbReference>
<dbReference type="AlphaFoldDB" id="A0A6J6NMX3"/>
<dbReference type="EMBL" id="CAEZXP010000001">
    <property type="protein sequence ID" value="CAB4687990.1"/>
    <property type="molecule type" value="Genomic_DNA"/>
</dbReference>
<dbReference type="SUPFAM" id="SSF53254">
    <property type="entry name" value="Phosphoglycerate mutase-like"/>
    <property type="match status" value="1"/>
</dbReference>
<dbReference type="GO" id="GO:0016791">
    <property type="term" value="F:phosphatase activity"/>
    <property type="evidence" value="ECO:0007669"/>
    <property type="project" value="TreeGrafter"/>
</dbReference>
<gene>
    <name evidence="1" type="ORF">UFOPK2399_00496</name>
</gene>
<dbReference type="InterPro" id="IPR013078">
    <property type="entry name" value="His_Pase_superF_clade-1"/>
</dbReference>
<dbReference type="CDD" id="cd07067">
    <property type="entry name" value="HP_PGM_like"/>
    <property type="match status" value="1"/>
</dbReference>
<dbReference type="PANTHER" id="PTHR48100">
    <property type="entry name" value="BROAD-SPECIFICITY PHOSPHATASE YOR283W-RELATED"/>
    <property type="match status" value="1"/>
</dbReference>
<proteinExistence type="predicted"/>
<name>A0A6J6NMX3_9ZZZZ</name>
<sequence>MSRVILARHGESVFSAVGLLNGDPTVPGGLTAQGVAEAEALAIEIASEPIALCIHTEFERVSQTAALALAGRDVPTLIEPLLNDPRYGKYERADLDGYRDWAASAGSGTRAEGGGESRQEIVERYADGYRAVLARPESTILVVAHSLPIAYALAARDGTPPQPRVPLAAYATAYRFERRELERVVDTLDAWLSDPDW</sequence>